<dbReference type="Proteomes" id="UP000252884">
    <property type="component" value="Unassembled WGS sequence"/>
</dbReference>
<dbReference type="AlphaFoldDB" id="A0A368XJ45"/>
<dbReference type="InterPro" id="IPR013762">
    <property type="entry name" value="Integrase-like_cat_sf"/>
</dbReference>
<dbReference type="GO" id="GO:0015074">
    <property type="term" value="P:DNA integration"/>
    <property type="evidence" value="ECO:0007669"/>
    <property type="project" value="InterPro"/>
</dbReference>
<evidence type="ECO:0008006" key="3">
    <source>
        <dbReference type="Google" id="ProtNLM"/>
    </source>
</evidence>
<proteinExistence type="predicted"/>
<comment type="caution">
    <text evidence="1">The sequence shown here is derived from an EMBL/GenBank/DDBJ whole genome shotgun (WGS) entry which is preliminary data.</text>
</comment>
<dbReference type="GO" id="GO:0006310">
    <property type="term" value="P:DNA recombination"/>
    <property type="evidence" value="ECO:0007669"/>
    <property type="project" value="InterPro"/>
</dbReference>
<evidence type="ECO:0000313" key="1">
    <source>
        <dbReference type="EMBL" id="RCW68051.1"/>
    </source>
</evidence>
<accession>A0A368XJ45</accession>
<organism evidence="1 2">
    <name type="scientific">Pseudorhodoferax soli</name>
    <dbReference type="NCBI Taxonomy" id="545864"/>
    <lineage>
        <taxon>Bacteria</taxon>
        <taxon>Pseudomonadati</taxon>
        <taxon>Pseudomonadota</taxon>
        <taxon>Betaproteobacteria</taxon>
        <taxon>Burkholderiales</taxon>
        <taxon>Comamonadaceae</taxon>
    </lineage>
</organism>
<protein>
    <recommendedName>
        <fullName evidence="3">Phage integrase family protein</fullName>
    </recommendedName>
</protein>
<keyword evidence="2" id="KW-1185">Reference proteome</keyword>
<name>A0A368XJ45_9BURK</name>
<dbReference type="GO" id="GO:0003677">
    <property type="term" value="F:DNA binding"/>
    <property type="evidence" value="ECO:0007669"/>
    <property type="project" value="InterPro"/>
</dbReference>
<reference evidence="1 2" key="1">
    <citation type="submission" date="2018-07" db="EMBL/GenBank/DDBJ databases">
        <title>Genomic Encyclopedia of Type Strains, Phase IV (KMG-IV): sequencing the most valuable type-strain genomes for metagenomic binning, comparative biology and taxonomic classification.</title>
        <authorList>
            <person name="Goeker M."/>
        </authorList>
    </citation>
    <scope>NUCLEOTIDE SEQUENCE [LARGE SCALE GENOMIC DNA]</scope>
    <source>
        <strain evidence="1 2">DSM 21634</strain>
    </source>
</reference>
<evidence type="ECO:0000313" key="2">
    <source>
        <dbReference type="Proteomes" id="UP000252884"/>
    </source>
</evidence>
<dbReference type="EMBL" id="QPJK01000008">
    <property type="protein sequence ID" value="RCW68051.1"/>
    <property type="molecule type" value="Genomic_DNA"/>
</dbReference>
<sequence>MMNLLKQECRIGSEPKTSFLSETHLFPPGTVISRNLDGIVASIYGDDEWKYRYSDAEDVYETLKFHKGPTPLDALLREQNKGLMWCHIDKGRMRSVRTIRHSNYAVRAWCEICRGCGTDLFALLRDPSAVAGYAGSFNINYLSQTSALISTLARNRSRLSFSGEVPLKLARTVLGEELASRGAYRQTPLIPSNIYLQILSRLVSSLDEIEKDLDSLIPLYFNPKPVRLGPYTAKEYDSAGIPVEVESRLDYYQAVLMLCVVAFSGMRRSEASSIRLTECLREFEDGGSTHYEICGFTTKFNKGLPKPASWITSKEGARAVQLAQRISEAVVEKHGHGSSGKGRPYLFPTLSNSCKERPAGGLRSSRSAVLANFSPVIEQRDIDELNQLELARGWQREGIEVGSVWPLGYHQLRRSLSVYAHRSGMVSLPGLKAQLQHITDEMRAYYSDGFSRATNLVLDKDHFSHEWNAAKAESSFLAYTLGILLEGTEVFGRGADRMSNTLGSRTQGEALQLFERGQIAYRETVLGGCTSLQECSSTPLSPLPWDCVQKNCVNQVVIGKRLDHVIKTQESVVAALVGEQGSVEYRLEADNLRVLLQAREKFRS</sequence>
<dbReference type="Gene3D" id="1.10.443.10">
    <property type="entry name" value="Intergrase catalytic core"/>
    <property type="match status" value="1"/>
</dbReference>
<gene>
    <name evidence="1" type="ORF">DES41_108229</name>
</gene>